<dbReference type="InterPro" id="IPR027417">
    <property type="entry name" value="P-loop_NTPase"/>
</dbReference>
<organism evidence="3 4">
    <name type="scientific">Achromobacter pulmonis</name>
    <dbReference type="NCBI Taxonomy" id="1389932"/>
    <lineage>
        <taxon>Bacteria</taxon>
        <taxon>Pseudomonadati</taxon>
        <taxon>Pseudomonadota</taxon>
        <taxon>Betaproteobacteria</taxon>
        <taxon>Burkholderiales</taxon>
        <taxon>Alcaligenaceae</taxon>
        <taxon>Achromobacter</taxon>
    </lineage>
</organism>
<gene>
    <name evidence="3" type="ORF">C1I89_32795</name>
</gene>
<feature type="domain" description="Helicase C-terminal" evidence="2">
    <location>
        <begin position="139"/>
        <end position="307"/>
    </location>
</feature>
<evidence type="ECO:0000259" key="2">
    <source>
        <dbReference type="PROSITE" id="PS51194"/>
    </source>
</evidence>
<dbReference type="EMBL" id="POQS01000018">
    <property type="protein sequence ID" value="PND29764.1"/>
    <property type="molecule type" value="Genomic_DNA"/>
</dbReference>
<feature type="non-terminal residue" evidence="3">
    <location>
        <position position="1"/>
    </location>
</feature>
<evidence type="ECO:0000313" key="4">
    <source>
        <dbReference type="Proteomes" id="UP000235994"/>
    </source>
</evidence>
<dbReference type="InterPro" id="IPR001650">
    <property type="entry name" value="Helicase_C-like"/>
</dbReference>
<proteinExistence type="predicted"/>
<dbReference type="InterPro" id="IPR049730">
    <property type="entry name" value="SNF2/RAD54-like_C"/>
</dbReference>
<comment type="caution">
    <text evidence="3">The sequence shown here is derived from an EMBL/GenBank/DDBJ whole genome shotgun (WGS) entry which is preliminary data.</text>
</comment>
<name>A0A2N8K8I8_9BURK</name>
<dbReference type="RefSeq" id="WP_146196976.1">
    <property type="nucleotide sequence ID" value="NZ_POQS01000018.1"/>
</dbReference>
<dbReference type="GO" id="GO:0016787">
    <property type="term" value="F:hydrolase activity"/>
    <property type="evidence" value="ECO:0007669"/>
    <property type="project" value="UniProtKB-KW"/>
</dbReference>
<reference evidence="3 4" key="1">
    <citation type="submission" date="2018-01" db="EMBL/GenBank/DDBJ databases">
        <title>The draft genome of an aniline degradation strain ANB-1.</title>
        <authorList>
            <person name="Zhang L."/>
            <person name="Jiang J."/>
        </authorList>
    </citation>
    <scope>NUCLEOTIDE SEQUENCE [LARGE SCALE GENOMIC DNA]</scope>
    <source>
        <strain evidence="3 4">ANB-1</strain>
    </source>
</reference>
<dbReference type="Pfam" id="PF00271">
    <property type="entry name" value="Helicase_C"/>
    <property type="match status" value="1"/>
</dbReference>
<keyword evidence="3" id="KW-0547">Nucleotide-binding</keyword>
<dbReference type="GO" id="GO:0004386">
    <property type="term" value="F:helicase activity"/>
    <property type="evidence" value="ECO:0007669"/>
    <property type="project" value="UniProtKB-KW"/>
</dbReference>
<keyword evidence="4" id="KW-1185">Reference proteome</keyword>
<accession>A0A2N8K8I8</accession>
<keyword evidence="3" id="KW-0347">Helicase</keyword>
<evidence type="ECO:0000313" key="3">
    <source>
        <dbReference type="EMBL" id="PND29764.1"/>
    </source>
</evidence>
<dbReference type="Gene3D" id="3.40.50.300">
    <property type="entry name" value="P-loop containing nucleotide triphosphate hydrolases"/>
    <property type="match status" value="1"/>
</dbReference>
<dbReference type="Proteomes" id="UP000235994">
    <property type="component" value="Unassembled WGS sequence"/>
</dbReference>
<dbReference type="CDD" id="cd18793">
    <property type="entry name" value="SF2_C_SNF"/>
    <property type="match status" value="1"/>
</dbReference>
<keyword evidence="3" id="KW-0067">ATP-binding</keyword>
<dbReference type="AlphaFoldDB" id="A0A2N8K8I8"/>
<protein>
    <submittedName>
        <fullName evidence="3">DEAD/DEAH box helicase</fullName>
    </submittedName>
</protein>
<sequence length="317" mass="35163">SESTGTAHKTAKGTKVSVRTVKAPGFGPKGVLRCILPFTIFLKLKDIGGNVLPPYDEEFREVAMDTAQAAAYRDLSFRLTQELKQALAKRDTTLLGVVLNVLLAWPDCCFRSETVIHPRTRNTLAFVPAQFSEFEVTPKERELIDICKEEKAQGRKVLAYTVYTGTRDTTSRLKVLLEQEGFKVAVLRASVDASRREDWIAEQLDRGIDVLITNPELVKTGLDLLEFPTIVFMQSGYNVYSLQQAARRSWRIGQKQPVRVIYLGYANSSQMTCLGLMAKKIMVSQSTSGDVPESGLDVLNQDGDSVEVALARQLVAA</sequence>
<evidence type="ECO:0000256" key="1">
    <source>
        <dbReference type="ARBA" id="ARBA00022801"/>
    </source>
</evidence>
<dbReference type="PROSITE" id="PS51194">
    <property type="entry name" value="HELICASE_CTER"/>
    <property type="match status" value="1"/>
</dbReference>
<keyword evidence="1" id="KW-0378">Hydrolase</keyword>
<dbReference type="SUPFAM" id="SSF52540">
    <property type="entry name" value="P-loop containing nucleoside triphosphate hydrolases"/>
    <property type="match status" value="1"/>
</dbReference>